<feature type="compositionally biased region" description="Polar residues" evidence="1">
    <location>
        <begin position="96"/>
        <end position="111"/>
    </location>
</feature>
<evidence type="ECO:0008006" key="5">
    <source>
        <dbReference type="Google" id="ProtNLM"/>
    </source>
</evidence>
<dbReference type="RefSeq" id="WP_114210040.1">
    <property type="nucleotide sequence ID" value="NZ_CP030840.1"/>
</dbReference>
<evidence type="ECO:0000256" key="2">
    <source>
        <dbReference type="SAM" id="Phobius"/>
    </source>
</evidence>
<feature type="compositionally biased region" description="Polar residues" evidence="1">
    <location>
        <begin position="121"/>
        <end position="130"/>
    </location>
</feature>
<proteinExistence type="predicted"/>
<keyword evidence="2" id="KW-0472">Membrane</keyword>
<dbReference type="Proteomes" id="UP000253606">
    <property type="component" value="Chromosome"/>
</dbReference>
<protein>
    <recommendedName>
        <fullName evidence="5">Conjugative transfer protein TrbI</fullName>
    </recommendedName>
</protein>
<feature type="transmembrane region" description="Helical" evidence="2">
    <location>
        <begin position="65"/>
        <end position="86"/>
    </location>
</feature>
<name>A0A2Z5G8T2_9BACT</name>
<dbReference type="OrthoDB" id="106959at2"/>
<evidence type="ECO:0000313" key="4">
    <source>
        <dbReference type="Proteomes" id="UP000253606"/>
    </source>
</evidence>
<gene>
    <name evidence="3" type="ORF">ACPOL_6155</name>
</gene>
<feature type="compositionally biased region" description="Polar residues" evidence="1">
    <location>
        <begin position="1"/>
        <end position="10"/>
    </location>
</feature>
<accession>A0A2Z5G8T2</accession>
<feature type="region of interest" description="Disordered" evidence="1">
    <location>
        <begin position="96"/>
        <end position="209"/>
    </location>
</feature>
<dbReference type="EMBL" id="CP030840">
    <property type="protein sequence ID" value="AXC15399.1"/>
    <property type="molecule type" value="Genomic_DNA"/>
</dbReference>
<keyword evidence="2" id="KW-1133">Transmembrane helix</keyword>
<feature type="compositionally biased region" description="Polar residues" evidence="1">
    <location>
        <begin position="139"/>
        <end position="179"/>
    </location>
</feature>
<feature type="compositionally biased region" description="Low complexity" evidence="1">
    <location>
        <begin position="191"/>
        <end position="205"/>
    </location>
</feature>
<feature type="compositionally biased region" description="Polar residues" evidence="1">
    <location>
        <begin position="36"/>
        <end position="48"/>
    </location>
</feature>
<reference evidence="3 4" key="1">
    <citation type="journal article" date="2018" name="Front. Microbiol.">
        <title>Hydrolytic Capabilities as a Key to Environmental Success: Chitinolytic and Cellulolytic Acidobacteria From Acidic Sub-arctic Soils and Boreal Peatlands.</title>
        <authorList>
            <person name="Belova S.E."/>
            <person name="Ravin N.V."/>
            <person name="Pankratov T.A."/>
            <person name="Rakitin A.L."/>
            <person name="Ivanova A.A."/>
            <person name="Beletsky A.V."/>
            <person name="Mardanov A.V."/>
            <person name="Sinninghe Damste J.S."/>
            <person name="Dedysh S.N."/>
        </authorList>
    </citation>
    <scope>NUCLEOTIDE SEQUENCE [LARGE SCALE GENOMIC DNA]</scope>
    <source>
        <strain evidence="3 4">SBC82</strain>
    </source>
</reference>
<keyword evidence="2" id="KW-0812">Transmembrane</keyword>
<dbReference type="KEGG" id="abas:ACPOL_6155"/>
<keyword evidence="4" id="KW-1185">Reference proteome</keyword>
<feature type="region of interest" description="Disordered" evidence="1">
    <location>
        <begin position="1"/>
        <end position="48"/>
    </location>
</feature>
<dbReference type="AlphaFoldDB" id="A0A2Z5G8T2"/>
<evidence type="ECO:0000313" key="3">
    <source>
        <dbReference type="EMBL" id="AXC15399.1"/>
    </source>
</evidence>
<evidence type="ECO:0000256" key="1">
    <source>
        <dbReference type="SAM" id="MobiDB-lite"/>
    </source>
</evidence>
<sequence length="425" mass="44912">MQSDTTNSNVRRPGPLDLEETAEPTWAENPGHERSTPMTAKTSAPGQQFATRATAEKLSPDRNKILIIGGGLLAAVLFFALTMFLGNSPAKKRSASSLAHTAQQSATSKGSVTPVMDTVHSPAQNNSSGQLGPDDINRTKASSGKSTVNKPSTSSQNSLPPVPTLNGNLGNVPSFADTQQHWEEPRPYGDAPAASTPQTQQQQNALKEPSLVFVRNLPQSTGSSSRSGTPEGTTLVLDFAPGTRILAKLTTEISSAVQTPVIAEAQYTYAVGDRVVIPAGAKFIGHLEQADRSGLVSVRFDEVDLKDDDKEKIEALGIGLDLAPIKGLVSGKNTGRNFLVRTASGIGSVAAMIVGNNTSSSFSEDDLIRERIAENAGNAGDSKLMNLAVTNKVVVSVPADTKIYVVFTKREQNTHTLHPIDPKAP</sequence>
<organism evidence="3 4">
    <name type="scientific">Acidisarcina polymorpha</name>
    <dbReference type="NCBI Taxonomy" id="2211140"/>
    <lineage>
        <taxon>Bacteria</taxon>
        <taxon>Pseudomonadati</taxon>
        <taxon>Acidobacteriota</taxon>
        <taxon>Terriglobia</taxon>
        <taxon>Terriglobales</taxon>
        <taxon>Acidobacteriaceae</taxon>
        <taxon>Acidisarcina</taxon>
    </lineage>
</organism>